<protein>
    <submittedName>
        <fullName evidence="2">Thioredoxin domain-containing protein</fullName>
    </submittedName>
</protein>
<feature type="domain" description="DSBA-like thioredoxin" evidence="1">
    <location>
        <begin position="77"/>
        <end position="186"/>
    </location>
</feature>
<accession>A0AAD8YKF8</accession>
<dbReference type="PANTHER" id="PTHR13887:SF41">
    <property type="entry name" value="THIOREDOXIN SUPERFAMILY PROTEIN"/>
    <property type="match status" value="1"/>
</dbReference>
<dbReference type="InterPro" id="IPR036249">
    <property type="entry name" value="Thioredoxin-like_sf"/>
</dbReference>
<dbReference type="GO" id="GO:0016491">
    <property type="term" value="F:oxidoreductase activity"/>
    <property type="evidence" value="ECO:0007669"/>
    <property type="project" value="InterPro"/>
</dbReference>
<sequence length="194" mass="21717">MRVASIVATSRLIYKSSLSLSRVAMMSTTPPSSKIIPIDVVSDTRRLDSALVDAKTRFPQLSFDVRWRPFEMEYGGHIGNTFNSHRLIWKAREVGGSDLQEKVVESLFKAYFEENRSLGEQTVLEDCASRAGYSDSSGFLSNSELGKHEVKDEMQQFGRDFQCTGVPMFIINGKFVLNGAQESGQFLRVFAKLG</sequence>
<dbReference type="Gene3D" id="3.40.30.10">
    <property type="entry name" value="Glutaredoxin"/>
    <property type="match status" value="1"/>
</dbReference>
<dbReference type="Proteomes" id="UP001224775">
    <property type="component" value="Unassembled WGS sequence"/>
</dbReference>
<evidence type="ECO:0000313" key="2">
    <source>
        <dbReference type="EMBL" id="KAK1746980.1"/>
    </source>
</evidence>
<dbReference type="Pfam" id="PF01323">
    <property type="entry name" value="DSBA"/>
    <property type="match status" value="1"/>
</dbReference>
<reference evidence="2" key="1">
    <citation type="submission" date="2023-06" db="EMBL/GenBank/DDBJ databases">
        <title>Survivors Of The Sea: Transcriptome response of Skeletonema marinoi to long-term dormancy.</title>
        <authorList>
            <person name="Pinder M.I.M."/>
            <person name="Kourtchenko O."/>
            <person name="Robertson E.K."/>
            <person name="Larsson T."/>
            <person name="Maumus F."/>
            <person name="Osuna-Cruz C.M."/>
            <person name="Vancaester E."/>
            <person name="Stenow R."/>
            <person name="Vandepoele K."/>
            <person name="Ploug H."/>
            <person name="Bruchert V."/>
            <person name="Godhe A."/>
            <person name="Topel M."/>
        </authorList>
    </citation>
    <scope>NUCLEOTIDE SEQUENCE</scope>
    <source>
        <strain evidence="2">R05AC</strain>
    </source>
</reference>
<evidence type="ECO:0000259" key="1">
    <source>
        <dbReference type="Pfam" id="PF01323"/>
    </source>
</evidence>
<dbReference type="AlphaFoldDB" id="A0AAD8YKF8"/>
<dbReference type="InterPro" id="IPR001853">
    <property type="entry name" value="DSBA-like_thioredoxin_dom"/>
</dbReference>
<name>A0AAD8YKF8_9STRA</name>
<organism evidence="2 3">
    <name type="scientific">Skeletonema marinoi</name>
    <dbReference type="NCBI Taxonomy" id="267567"/>
    <lineage>
        <taxon>Eukaryota</taxon>
        <taxon>Sar</taxon>
        <taxon>Stramenopiles</taxon>
        <taxon>Ochrophyta</taxon>
        <taxon>Bacillariophyta</taxon>
        <taxon>Coscinodiscophyceae</taxon>
        <taxon>Thalassiosirophycidae</taxon>
        <taxon>Thalassiosirales</taxon>
        <taxon>Skeletonemataceae</taxon>
        <taxon>Skeletonema</taxon>
        <taxon>Skeletonema marinoi-dohrnii complex</taxon>
    </lineage>
</organism>
<evidence type="ECO:0000313" key="3">
    <source>
        <dbReference type="Proteomes" id="UP001224775"/>
    </source>
</evidence>
<dbReference type="EMBL" id="JATAAI010000003">
    <property type="protein sequence ID" value="KAK1746980.1"/>
    <property type="molecule type" value="Genomic_DNA"/>
</dbReference>
<gene>
    <name evidence="2" type="ORF">QTG54_002324</name>
</gene>
<proteinExistence type="predicted"/>
<dbReference type="SUPFAM" id="SSF52833">
    <property type="entry name" value="Thioredoxin-like"/>
    <property type="match status" value="1"/>
</dbReference>
<keyword evidence="3" id="KW-1185">Reference proteome</keyword>
<dbReference type="PANTHER" id="PTHR13887">
    <property type="entry name" value="GLUTATHIONE S-TRANSFERASE KAPPA"/>
    <property type="match status" value="1"/>
</dbReference>
<comment type="caution">
    <text evidence="2">The sequence shown here is derived from an EMBL/GenBank/DDBJ whole genome shotgun (WGS) entry which is preliminary data.</text>
</comment>